<gene>
    <name evidence="1" type="ORF">FD50_GL000367</name>
</gene>
<name>A0A0R1V0F2_9LACO</name>
<dbReference type="PATRIC" id="fig|1423801.4.peg.374"/>
<dbReference type="EMBL" id="AZFQ01000034">
    <property type="protein sequence ID" value="KRL99089.1"/>
    <property type="molecule type" value="Genomic_DNA"/>
</dbReference>
<organism evidence="1 2">
    <name type="scientific">Liquorilactobacillus satsumensis DSM 16230 = JCM 12392</name>
    <dbReference type="NCBI Taxonomy" id="1423801"/>
    <lineage>
        <taxon>Bacteria</taxon>
        <taxon>Bacillati</taxon>
        <taxon>Bacillota</taxon>
        <taxon>Bacilli</taxon>
        <taxon>Lactobacillales</taxon>
        <taxon>Lactobacillaceae</taxon>
        <taxon>Liquorilactobacillus</taxon>
    </lineage>
</organism>
<comment type="caution">
    <text evidence="1">The sequence shown here is derived from an EMBL/GenBank/DDBJ whole genome shotgun (WGS) entry which is preliminary data.</text>
</comment>
<evidence type="ECO:0000313" key="1">
    <source>
        <dbReference type="EMBL" id="KRL99089.1"/>
    </source>
</evidence>
<protein>
    <submittedName>
        <fullName evidence="1">Uncharacterized protein</fullName>
    </submittedName>
</protein>
<sequence length="50" mass="5828">MENIGKGYDFTNIGSGGQKKDYLEKQQNKMLGKLNSWNKNVKDCYKLKRD</sequence>
<keyword evidence="2" id="KW-1185">Reference proteome</keyword>
<dbReference type="AlphaFoldDB" id="A0A0R1V0F2"/>
<accession>A0A0R1V0F2</accession>
<reference evidence="1 2" key="1">
    <citation type="journal article" date="2015" name="Genome Announc.">
        <title>Expanding the biotechnology potential of lactobacilli through comparative genomics of 213 strains and associated genera.</title>
        <authorList>
            <person name="Sun Z."/>
            <person name="Harris H.M."/>
            <person name="McCann A."/>
            <person name="Guo C."/>
            <person name="Argimon S."/>
            <person name="Zhang W."/>
            <person name="Yang X."/>
            <person name="Jeffery I.B."/>
            <person name="Cooney J.C."/>
            <person name="Kagawa T.F."/>
            <person name="Liu W."/>
            <person name="Song Y."/>
            <person name="Salvetti E."/>
            <person name="Wrobel A."/>
            <person name="Rasinkangas P."/>
            <person name="Parkhill J."/>
            <person name="Rea M.C."/>
            <person name="O'Sullivan O."/>
            <person name="Ritari J."/>
            <person name="Douillard F.P."/>
            <person name="Paul Ross R."/>
            <person name="Yang R."/>
            <person name="Briner A.E."/>
            <person name="Felis G.E."/>
            <person name="de Vos W.M."/>
            <person name="Barrangou R."/>
            <person name="Klaenhammer T.R."/>
            <person name="Caufield P.W."/>
            <person name="Cui Y."/>
            <person name="Zhang H."/>
            <person name="O'Toole P.W."/>
        </authorList>
    </citation>
    <scope>NUCLEOTIDE SEQUENCE [LARGE SCALE GENOMIC DNA]</scope>
    <source>
        <strain evidence="1 2">DSM 16230</strain>
    </source>
</reference>
<proteinExistence type="predicted"/>
<evidence type="ECO:0000313" key="2">
    <source>
        <dbReference type="Proteomes" id="UP000051166"/>
    </source>
</evidence>
<dbReference type="Proteomes" id="UP000051166">
    <property type="component" value="Unassembled WGS sequence"/>
</dbReference>